<reference evidence="1" key="2">
    <citation type="submission" date="2012-05" db="EMBL/GenBank/DDBJ databases">
        <title>Annotation of the Genome Sequence of Fusarium oxysporum f. sp. melonis 26406.</title>
        <authorList>
            <consortium name="The Broad Institute Genomics Platform"/>
            <person name="Ma L.-J."/>
            <person name="Corby-Kistler H."/>
            <person name="Broz K."/>
            <person name="Gale L.R."/>
            <person name="Jonkers W."/>
            <person name="O'Donnell K."/>
            <person name="Ploetz R."/>
            <person name="Steinberg C."/>
            <person name="Schwartz D.C."/>
            <person name="VanEtten H."/>
            <person name="Zhou S."/>
            <person name="Young S.K."/>
            <person name="Zeng Q."/>
            <person name="Gargeya S."/>
            <person name="Fitzgerald M."/>
            <person name="Abouelleil A."/>
            <person name="Alvarado L."/>
            <person name="Chapman S.B."/>
            <person name="Gainer-Dewar J."/>
            <person name="Goldberg J."/>
            <person name="Griggs A."/>
            <person name="Gujja S."/>
            <person name="Hansen M."/>
            <person name="Howarth C."/>
            <person name="Imamovic A."/>
            <person name="Ireland A."/>
            <person name="Larimer J."/>
            <person name="McCowan C."/>
            <person name="Murphy C."/>
            <person name="Pearson M."/>
            <person name="Poon T.W."/>
            <person name="Priest M."/>
            <person name="Roberts A."/>
            <person name="Saif S."/>
            <person name="Shea T."/>
            <person name="Sykes S."/>
            <person name="Wortman J."/>
            <person name="Nusbaum C."/>
            <person name="Birren B."/>
        </authorList>
    </citation>
    <scope>NUCLEOTIDE SEQUENCE</scope>
    <source>
        <strain evidence="1">26406</strain>
    </source>
</reference>
<gene>
    <name evidence="1" type="ORF">FOMG_04218</name>
</gene>
<dbReference type="HOGENOM" id="CLU_171238_0_0_1"/>
<evidence type="ECO:0000313" key="1">
    <source>
        <dbReference type="EMBL" id="EXK45974.1"/>
    </source>
</evidence>
<dbReference type="Proteomes" id="UP000030703">
    <property type="component" value="Unassembled WGS sequence"/>
</dbReference>
<name>X0AP65_FUSOX</name>
<proteinExistence type="predicted"/>
<dbReference type="VEuPathDB" id="FungiDB:FOMG_04218"/>
<reference evidence="1" key="1">
    <citation type="submission" date="2012-04" db="EMBL/GenBank/DDBJ databases">
        <title>The Genome Sequence of Fusarium oxysporum melonis.</title>
        <authorList>
            <consortium name="The Broad Institute Genome Sequencing Platform"/>
            <person name="Ma L.-J."/>
            <person name="Gale L.R."/>
            <person name="Schwartz D.C."/>
            <person name="Zhou S."/>
            <person name="Corby-Kistler H."/>
            <person name="Young S.K."/>
            <person name="Zeng Q."/>
            <person name="Gargeya S."/>
            <person name="Fitzgerald M."/>
            <person name="Haas B."/>
            <person name="Abouelleil A."/>
            <person name="Alvarado L."/>
            <person name="Arachchi H.M."/>
            <person name="Berlin A."/>
            <person name="Brown A."/>
            <person name="Chapman S.B."/>
            <person name="Chen Z."/>
            <person name="Dunbar C."/>
            <person name="Freedman E."/>
            <person name="Gearin G."/>
            <person name="Goldberg J."/>
            <person name="Griggs A."/>
            <person name="Gujja S."/>
            <person name="Heiman D."/>
            <person name="Howarth C."/>
            <person name="Larson L."/>
            <person name="Lui A."/>
            <person name="MacDonald P.J.P."/>
            <person name="Montmayeur A."/>
            <person name="Murphy C."/>
            <person name="Neiman D."/>
            <person name="Pearson M."/>
            <person name="Priest M."/>
            <person name="Roberts A."/>
            <person name="Saif S."/>
            <person name="Shea T."/>
            <person name="Shenoy N."/>
            <person name="Sisk P."/>
            <person name="Stolte C."/>
            <person name="Sykes S."/>
            <person name="Wortman J."/>
            <person name="Nusbaum C."/>
            <person name="Birren B."/>
        </authorList>
    </citation>
    <scope>NUCLEOTIDE SEQUENCE</scope>
    <source>
        <strain evidence="1">26406</strain>
    </source>
</reference>
<dbReference type="EMBL" id="JH659330">
    <property type="protein sequence ID" value="EXK45974.1"/>
    <property type="molecule type" value="Genomic_DNA"/>
</dbReference>
<dbReference type="AlphaFoldDB" id="X0AP65"/>
<protein>
    <submittedName>
        <fullName evidence="1">Uncharacterized protein</fullName>
    </submittedName>
</protein>
<sequence length="113" mass="12501">MAGPAHRCRLNTQFASQETRDAGTAQEYPITGPDWNKNWRNVGYTFEVQELVSSGIQPPKSQALLPPLPMTLLNPSPGPKTRLASPQDFLDQRMIRLAISCLGTLGSYNYPDV</sequence>
<accession>X0AP65</accession>
<organism evidence="1">
    <name type="scientific">Fusarium oxysporum f. sp. melonis 26406</name>
    <dbReference type="NCBI Taxonomy" id="1089452"/>
    <lineage>
        <taxon>Eukaryota</taxon>
        <taxon>Fungi</taxon>
        <taxon>Dikarya</taxon>
        <taxon>Ascomycota</taxon>
        <taxon>Pezizomycotina</taxon>
        <taxon>Sordariomycetes</taxon>
        <taxon>Hypocreomycetidae</taxon>
        <taxon>Hypocreales</taxon>
        <taxon>Nectriaceae</taxon>
        <taxon>Fusarium</taxon>
        <taxon>Fusarium oxysporum species complex</taxon>
    </lineage>
</organism>